<sequence length="144" mass="16316">MRPGYVRGAVFRFERLSAGFIQIRGALIARFSIVLRIPGLDETFDAPGEKKGASLSLVCGLSDEGLERLRKLTMRRSYTDRDGPRHLDRGEGSRGTKKARCIDIPGKYQLSQNPTGSHYDRCLRYRSSSYVKLWVSWMAARTET</sequence>
<evidence type="ECO:0000313" key="2">
    <source>
        <dbReference type="EMBL" id="CAI6334775.1"/>
    </source>
</evidence>
<organism evidence="2 3">
    <name type="scientific">Periconia digitata</name>
    <dbReference type="NCBI Taxonomy" id="1303443"/>
    <lineage>
        <taxon>Eukaryota</taxon>
        <taxon>Fungi</taxon>
        <taxon>Dikarya</taxon>
        <taxon>Ascomycota</taxon>
        <taxon>Pezizomycotina</taxon>
        <taxon>Dothideomycetes</taxon>
        <taxon>Pleosporomycetidae</taxon>
        <taxon>Pleosporales</taxon>
        <taxon>Massarineae</taxon>
        <taxon>Periconiaceae</taxon>
        <taxon>Periconia</taxon>
    </lineage>
</organism>
<dbReference type="EMBL" id="CAOQHR010000005">
    <property type="protein sequence ID" value="CAI6334775.1"/>
    <property type="molecule type" value="Genomic_DNA"/>
</dbReference>
<protein>
    <submittedName>
        <fullName evidence="2">Uncharacterized protein</fullName>
    </submittedName>
</protein>
<evidence type="ECO:0000313" key="3">
    <source>
        <dbReference type="Proteomes" id="UP001152607"/>
    </source>
</evidence>
<name>A0A9W4XNB2_9PLEO</name>
<accession>A0A9W4XNB2</accession>
<dbReference type="AlphaFoldDB" id="A0A9W4XNB2"/>
<feature type="region of interest" description="Disordered" evidence="1">
    <location>
        <begin position="79"/>
        <end position="98"/>
    </location>
</feature>
<gene>
    <name evidence="2" type="ORF">PDIGIT_LOCUS7843</name>
</gene>
<proteinExistence type="predicted"/>
<evidence type="ECO:0000256" key="1">
    <source>
        <dbReference type="SAM" id="MobiDB-lite"/>
    </source>
</evidence>
<comment type="caution">
    <text evidence="2">The sequence shown here is derived from an EMBL/GenBank/DDBJ whole genome shotgun (WGS) entry which is preliminary data.</text>
</comment>
<keyword evidence="3" id="KW-1185">Reference proteome</keyword>
<feature type="compositionally biased region" description="Basic and acidic residues" evidence="1">
    <location>
        <begin position="79"/>
        <end position="94"/>
    </location>
</feature>
<dbReference type="Proteomes" id="UP001152607">
    <property type="component" value="Unassembled WGS sequence"/>
</dbReference>
<reference evidence="2" key="1">
    <citation type="submission" date="2023-01" db="EMBL/GenBank/DDBJ databases">
        <authorList>
            <person name="Van Ghelder C."/>
            <person name="Rancurel C."/>
        </authorList>
    </citation>
    <scope>NUCLEOTIDE SEQUENCE</scope>
    <source>
        <strain evidence="2">CNCM I-4278</strain>
    </source>
</reference>